<dbReference type="EMBL" id="ATMR01000128">
    <property type="protein sequence ID" value="EPR72079.1"/>
    <property type="molecule type" value="Genomic_DNA"/>
</dbReference>
<proteinExistence type="predicted"/>
<organism evidence="1 2">
    <name type="scientific">Winogradskyella psychrotolerans RS-3</name>
    <dbReference type="NCBI Taxonomy" id="641526"/>
    <lineage>
        <taxon>Bacteria</taxon>
        <taxon>Pseudomonadati</taxon>
        <taxon>Bacteroidota</taxon>
        <taxon>Flavobacteriia</taxon>
        <taxon>Flavobacteriales</taxon>
        <taxon>Flavobacteriaceae</taxon>
        <taxon>Winogradskyella</taxon>
    </lineage>
</organism>
<gene>
    <name evidence="1" type="ORF">ADIWIN_2918</name>
</gene>
<dbReference type="RefSeq" id="WP_020896752.1">
    <property type="nucleotide sequence ID" value="NZ_ATMR01000128.1"/>
</dbReference>
<reference evidence="1 2" key="1">
    <citation type="journal article" date="2013" name="Genome Announc.">
        <title>Draft Genome Sequence of Winogradskyella psychrotolerans RS-3T, Isolated from the Marine Transect of Kongsfjorden, Ny-Alesund, Svalbard, Arctic Ocean.</title>
        <authorList>
            <person name="Kumar Pinnaka A."/>
            <person name="Ara S."/>
            <person name="Singh A."/>
            <person name="Shivaji S."/>
        </authorList>
    </citation>
    <scope>NUCLEOTIDE SEQUENCE [LARGE SCALE GENOMIC DNA]</scope>
    <source>
        <strain evidence="1 2">RS-3</strain>
    </source>
</reference>
<comment type="caution">
    <text evidence="1">The sequence shown here is derived from an EMBL/GenBank/DDBJ whole genome shotgun (WGS) entry which is preliminary data.</text>
</comment>
<dbReference type="Proteomes" id="UP000014962">
    <property type="component" value="Unassembled WGS sequence"/>
</dbReference>
<dbReference type="STRING" id="641526.ADIWIN_2918"/>
<name>S7WZ75_9FLAO</name>
<keyword evidence="2" id="KW-1185">Reference proteome</keyword>
<protein>
    <submittedName>
        <fullName evidence="1">Uncharacterized protein</fullName>
    </submittedName>
</protein>
<evidence type="ECO:0000313" key="2">
    <source>
        <dbReference type="Proteomes" id="UP000014962"/>
    </source>
</evidence>
<evidence type="ECO:0000313" key="1">
    <source>
        <dbReference type="EMBL" id="EPR72079.1"/>
    </source>
</evidence>
<accession>S7WZ75</accession>
<dbReference type="AlphaFoldDB" id="S7WZ75"/>
<sequence length="61" mass="6771">MKIEICNKADIKTIVDGLNAYNLDKVSALSPIWTPLEFSIKNEKYDVIGGVLAGINYWNGL</sequence>